<accession>A0A2A2JZS4</accession>
<keyword evidence="3" id="KW-1133">Transmembrane helix</keyword>
<evidence type="ECO:0000256" key="2">
    <source>
        <dbReference type="ARBA" id="ARBA00022840"/>
    </source>
</evidence>
<evidence type="ECO:0000313" key="5">
    <source>
        <dbReference type="EMBL" id="PAV67130.1"/>
    </source>
</evidence>
<dbReference type="InterPro" id="IPR050198">
    <property type="entry name" value="Non-receptor_tyrosine_kinases"/>
</dbReference>
<dbReference type="GO" id="GO:0004672">
    <property type="term" value="F:protein kinase activity"/>
    <property type="evidence" value="ECO:0007669"/>
    <property type="project" value="InterPro"/>
</dbReference>
<evidence type="ECO:0000259" key="4">
    <source>
        <dbReference type="PROSITE" id="PS50011"/>
    </source>
</evidence>
<dbReference type="InterPro" id="IPR011009">
    <property type="entry name" value="Kinase-like_dom_sf"/>
</dbReference>
<dbReference type="Gene3D" id="1.10.510.10">
    <property type="entry name" value="Transferase(Phosphotransferase) domain 1"/>
    <property type="match status" value="1"/>
</dbReference>
<dbReference type="PROSITE" id="PS50011">
    <property type="entry name" value="PROTEIN_KINASE_DOM"/>
    <property type="match status" value="1"/>
</dbReference>
<dbReference type="GO" id="GO:0005524">
    <property type="term" value="F:ATP binding"/>
    <property type="evidence" value="ECO:0007669"/>
    <property type="project" value="UniProtKB-KW"/>
</dbReference>
<dbReference type="PANTHER" id="PTHR24418">
    <property type="entry name" value="TYROSINE-PROTEIN KINASE"/>
    <property type="match status" value="1"/>
</dbReference>
<dbReference type="InterPro" id="IPR000719">
    <property type="entry name" value="Prot_kinase_dom"/>
</dbReference>
<feature type="domain" description="Protein kinase" evidence="4">
    <location>
        <begin position="74"/>
        <end position="339"/>
    </location>
</feature>
<evidence type="ECO:0000256" key="1">
    <source>
        <dbReference type="ARBA" id="ARBA00022741"/>
    </source>
</evidence>
<proteinExistence type="predicted"/>
<comment type="caution">
    <text evidence="5">The sequence shown here is derived from an EMBL/GenBank/DDBJ whole genome shotgun (WGS) entry which is preliminary data.</text>
</comment>
<evidence type="ECO:0000313" key="6">
    <source>
        <dbReference type="Proteomes" id="UP000218231"/>
    </source>
</evidence>
<reference evidence="5 6" key="1">
    <citation type="journal article" date="2017" name="Curr. Biol.">
        <title>Genome architecture and evolution of a unichromosomal asexual nematode.</title>
        <authorList>
            <person name="Fradin H."/>
            <person name="Zegar C."/>
            <person name="Gutwein M."/>
            <person name="Lucas J."/>
            <person name="Kovtun M."/>
            <person name="Corcoran D."/>
            <person name="Baugh L.R."/>
            <person name="Kiontke K."/>
            <person name="Gunsalus K."/>
            <person name="Fitch D.H."/>
            <person name="Piano F."/>
        </authorList>
    </citation>
    <scope>NUCLEOTIDE SEQUENCE [LARGE SCALE GENOMIC DNA]</scope>
    <source>
        <strain evidence="5">PF1309</strain>
    </source>
</reference>
<keyword evidence="1" id="KW-0547">Nucleotide-binding</keyword>
<dbReference type="SUPFAM" id="SSF56112">
    <property type="entry name" value="Protein kinase-like (PK-like)"/>
    <property type="match status" value="1"/>
</dbReference>
<dbReference type="PROSITE" id="PS00109">
    <property type="entry name" value="PROTEIN_KINASE_TYR"/>
    <property type="match status" value="1"/>
</dbReference>
<evidence type="ECO:0000256" key="3">
    <source>
        <dbReference type="SAM" id="Phobius"/>
    </source>
</evidence>
<dbReference type="OrthoDB" id="4062651at2759"/>
<dbReference type="AlphaFoldDB" id="A0A2A2JZS4"/>
<protein>
    <recommendedName>
        <fullName evidence="4">Protein kinase domain-containing protein</fullName>
    </recommendedName>
</protein>
<gene>
    <name evidence="5" type="ORF">WR25_05148</name>
</gene>
<keyword evidence="3" id="KW-0472">Membrane</keyword>
<dbReference type="InterPro" id="IPR008266">
    <property type="entry name" value="Tyr_kinase_AS"/>
</dbReference>
<dbReference type="Pfam" id="PF07714">
    <property type="entry name" value="PK_Tyr_Ser-Thr"/>
    <property type="match status" value="1"/>
</dbReference>
<keyword evidence="2" id="KW-0067">ATP-binding</keyword>
<name>A0A2A2JZS4_9BILA</name>
<dbReference type="Proteomes" id="UP000218231">
    <property type="component" value="Unassembled WGS sequence"/>
</dbReference>
<keyword evidence="3" id="KW-0812">Transmembrane</keyword>
<organism evidence="5 6">
    <name type="scientific">Diploscapter pachys</name>
    <dbReference type="NCBI Taxonomy" id="2018661"/>
    <lineage>
        <taxon>Eukaryota</taxon>
        <taxon>Metazoa</taxon>
        <taxon>Ecdysozoa</taxon>
        <taxon>Nematoda</taxon>
        <taxon>Chromadorea</taxon>
        <taxon>Rhabditida</taxon>
        <taxon>Rhabditina</taxon>
        <taxon>Rhabditomorpha</taxon>
        <taxon>Rhabditoidea</taxon>
        <taxon>Rhabditidae</taxon>
        <taxon>Diploscapter</taxon>
    </lineage>
</organism>
<dbReference type="InterPro" id="IPR001245">
    <property type="entry name" value="Ser-Thr/Tyr_kinase_cat_dom"/>
</dbReference>
<dbReference type="Gene3D" id="3.30.200.20">
    <property type="entry name" value="Phosphorylase Kinase, domain 1"/>
    <property type="match status" value="1"/>
</dbReference>
<sequence length="339" mass="38665">MLSHRYYSCSASYMTPWATIITMTGLYVLGLFWFCKRGKTACLPVPDSIFPYQKRLKQLERDLSYLTVDDVNIEITETALGQGFVLPKTENRFKQKVCCAVKMSFPIPSKSIILLEEAARMARLDHPNIVKIIAVSKLSFSVNRKMTNLEICLQEREERERPTIKLREILHILSQIAEALKYIHNSEDDYGREFTHGDIAARNVLLTSIDISECTAKLGDFGVPVDCGKFPIAWMPPEVLCAAEPYFNPRQESDTWMFGVLIWECLTLGAEPHFQRSIDEIRRCFKLPDKGPNGLAHRLDQMKKSYATSTHVLLPLPNISNCTCNEHRCKAATAPDYCY</sequence>
<feature type="transmembrane region" description="Helical" evidence="3">
    <location>
        <begin position="12"/>
        <end position="34"/>
    </location>
</feature>
<dbReference type="EMBL" id="LIAE01009985">
    <property type="protein sequence ID" value="PAV67130.1"/>
    <property type="molecule type" value="Genomic_DNA"/>
</dbReference>
<dbReference type="STRING" id="2018661.A0A2A2JZS4"/>
<keyword evidence="6" id="KW-1185">Reference proteome</keyword>